<protein>
    <recommendedName>
        <fullName evidence="2">Nucleoid-associated protein FKG95_01275</fullName>
    </recommendedName>
</protein>
<comment type="caution">
    <text evidence="4">The sequence shown here is derived from an EMBL/GenBank/DDBJ whole genome shotgun (WGS) entry which is preliminary data.</text>
</comment>
<evidence type="ECO:0000313" key="4">
    <source>
        <dbReference type="EMBL" id="TQV83260.1"/>
    </source>
</evidence>
<dbReference type="PANTHER" id="PTHR33449">
    <property type="entry name" value="NUCLEOID-ASSOCIATED PROTEIN YBAB"/>
    <property type="match status" value="1"/>
</dbReference>
<dbReference type="NCBIfam" id="TIGR00103">
    <property type="entry name" value="DNA_YbaB_EbfC"/>
    <property type="match status" value="1"/>
</dbReference>
<dbReference type="Proteomes" id="UP000315252">
    <property type="component" value="Unassembled WGS sequence"/>
</dbReference>
<feature type="coiled-coil region" evidence="3">
    <location>
        <begin position="4"/>
        <end position="31"/>
    </location>
</feature>
<dbReference type="GO" id="GO:0005829">
    <property type="term" value="C:cytosol"/>
    <property type="evidence" value="ECO:0007669"/>
    <property type="project" value="TreeGrafter"/>
</dbReference>
<keyword evidence="5" id="KW-1185">Reference proteome</keyword>
<evidence type="ECO:0000256" key="3">
    <source>
        <dbReference type="SAM" id="Coils"/>
    </source>
</evidence>
<keyword evidence="3" id="KW-0175">Coiled coil</keyword>
<reference evidence="4 5" key="1">
    <citation type="submission" date="2019-06" db="EMBL/GenBank/DDBJ databases">
        <title>Whole genome sequence for Rhodospirillaceae sp. R148.</title>
        <authorList>
            <person name="Wang G."/>
        </authorList>
    </citation>
    <scope>NUCLEOTIDE SEQUENCE [LARGE SCALE GENOMIC DNA]</scope>
    <source>
        <strain evidence="4 5">R148</strain>
    </source>
</reference>
<keyword evidence="1 2" id="KW-0238">DNA-binding</keyword>
<dbReference type="HAMAP" id="MF_00274">
    <property type="entry name" value="DNA_YbaB_EbfC"/>
    <property type="match status" value="1"/>
</dbReference>
<organism evidence="4 5">
    <name type="scientific">Denitrobaculum tricleocarpae</name>
    <dbReference type="NCBI Taxonomy" id="2591009"/>
    <lineage>
        <taxon>Bacteria</taxon>
        <taxon>Pseudomonadati</taxon>
        <taxon>Pseudomonadota</taxon>
        <taxon>Alphaproteobacteria</taxon>
        <taxon>Rhodospirillales</taxon>
        <taxon>Rhodospirillaceae</taxon>
        <taxon>Denitrobaculum</taxon>
    </lineage>
</organism>
<proteinExistence type="inferred from homology"/>
<comment type="similarity">
    <text evidence="2">Belongs to the YbaB/EbfC family.</text>
</comment>
<dbReference type="SUPFAM" id="SSF82607">
    <property type="entry name" value="YbaB-like"/>
    <property type="match status" value="1"/>
</dbReference>
<accession>A0A545U1B0</accession>
<dbReference type="Gene3D" id="3.30.1310.10">
    <property type="entry name" value="Nucleoid-associated protein YbaB-like domain"/>
    <property type="match status" value="1"/>
</dbReference>
<dbReference type="AlphaFoldDB" id="A0A545U1B0"/>
<evidence type="ECO:0000256" key="1">
    <source>
        <dbReference type="ARBA" id="ARBA00023125"/>
    </source>
</evidence>
<name>A0A545U1B0_9PROT</name>
<dbReference type="InterPro" id="IPR004401">
    <property type="entry name" value="YbaB/EbfC"/>
</dbReference>
<dbReference type="PIRSF" id="PIRSF004555">
    <property type="entry name" value="UCP004555"/>
    <property type="match status" value="1"/>
</dbReference>
<gene>
    <name evidence="4" type="ORF">FKG95_01275</name>
</gene>
<evidence type="ECO:0000256" key="2">
    <source>
        <dbReference type="HAMAP-Rule" id="MF_00274"/>
    </source>
</evidence>
<comment type="function">
    <text evidence="2">Binds to DNA and alters its conformation. May be involved in regulation of gene expression, nucleoid organization and DNA protection.</text>
</comment>
<dbReference type="Pfam" id="PF02575">
    <property type="entry name" value="YbaB_DNA_bd"/>
    <property type="match status" value="1"/>
</dbReference>
<dbReference type="EMBL" id="VHSH01000001">
    <property type="protein sequence ID" value="TQV83260.1"/>
    <property type="molecule type" value="Genomic_DNA"/>
</dbReference>
<sequence>MKNLAQMMKQAQQMQSKMTEMQEKLVELEVTGVAGGGMVRVTLNGKSEMRSVKIDPALIDPNDPEVLEDLIVAASNDAKQKVEAEVAEKMKDMTGGLNLPEGFKLPF</sequence>
<dbReference type="OrthoDB" id="9803080at2"/>
<dbReference type="PANTHER" id="PTHR33449:SF1">
    <property type="entry name" value="NUCLEOID-ASSOCIATED PROTEIN YBAB"/>
    <property type="match status" value="1"/>
</dbReference>
<dbReference type="RefSeq" id="WP_142894375.1">
    <property type="nucleotide sequence ID" value="NZ_ML660052.1"/>
</dbReference>
<dbReference type="GO" id="GO:0003677">
    <property type="term" value="F:DNA binding"/>
    <property type="evidence" value="ECO:0007669"/>
    <property type="project" value="UniProtKB-UniRule"/>
</dbReference>
<dbReference type="GO" id="GO:0043590">
    <property type="term" value="C:bacterial nucleoid"/>
    <property type="evidence" value="ECO:0007669"/>
    <property type="project" value="UniProtKB-UniRule"/>
</dbReference>
<comment type="subcellular location">
    <subcellularLocation>
        <location evidence="2">Cytoplasm</location>
        <location evidence="2">Nucleoid</location>
    </subcellularLocation>
</comment>
<evidence type="ECO:0000313" key="5">
    <source>
        <dbReference type="Proteomes" id="UP000315252"/>
    </source>
</evidence>
<keyword evidence="2" id="KW-0963">Cytoplasm</keyword>
<dbReference type="InterPro" id="IPR036894">
    <property type="entry name" value="YbaB-like_sf"/>
</dbReference>
<comment type="subunit">
    <text evidence="2">Homodimer.</text>
</comment>